<proteinExistence type="predicted"/>
<keyword evidence="3" id="KW-1185">Reference proteome</keyword>
<dbReference type="HOGENOM" id="CLU_1981923_0_0_1"/>
<gene>
    <name evidence="2" type="ORF">K443DRAFT_13878</name>
</gene>
<dbReference type="Proteomes" id="UP000054477">
    <property type="component" value="Unassembled WGS sequence"/>
</dbReference>
<protein>
    <submittedName>
        <fullName evidence="2">Uncharacterized protein</fullName>
    </submittedName>
</protein>
<evidence type="ECO:0000256" key="1">
    <source>
        <dbReference type="SAM" id="MobiDB-lite"/>
    </source>
</evidence>
<evidence type="ECO:0000313" key="2">
    <source>
        <dbReference type="EMBL" id="KIJ92077.1"/>
    </source>
</evidence>
<dbReference type="STRING" id="1095629.A0A0C9X6P1"/>
<reference evidence="3" key="2">
    <citation type="submission" date="2015-01" db="EMBL/GenBank/DDBJ databases">
        <title>Evolutionary Origins and Diversification of the Mycorrhizal Mutualists.</title>
        <authorList>
            <consortium name="DOE Joint Genome Institute"/>
            <consortium name="Mycorrhizal Genomics Consortium"/>
            <person name="Kohler A."/>
            <person name="Kuo A."/>
            <person name="Nagy L.G."/>
            <person name="Floudas D."/>
            <person name="Copeland A."/>
            <person name="Barry K.W."/>
            <person name="Cichocki N."/>
            <person name="Veneault-Fourrey C."/>
            <person name="LaButti K."/>
            <person name="Lindquist E.A."/>
            <person name="Lipzen A."/>
            <person name="Lundell T."/>
            <person name="Morin E."/>
            <person name="Murat C."/>
            <person name="Riley R."/>
            <person name="Ohm R."/>
            <person name="Sun H."/>
            <person name="Tunlid A."/>
            <person name="Henrissat B."/>
            <person name="Grigoriev I.V."/>
            <person name="Hibbett D.S."/>
            <person name="Martin F."/>
        </authorList>
    </citation>
    <scope>NUCLEOTIDE SEQUENCE [LARGE SCALE GENOMIC DNA]</scope>
    <source>
        <strain evidence="3">LaAM-08-1</strain>
    </source>
</reference>
<name>A0A0C9X6P1_9AGAR</name>
<accession>A0A0C9X6P1</accession>
<dbReference type="AlphaFoldDB" id="A0A0C9X6P1"/>
<organism evidence="2 3">
    <name type="scientific">Laccaria amethystina LaAM-08-1</name>
    <dbReference type="NCBI Taxonomy" id="1095629"/>
    <lineage>
        <taxon>Eukaryota</taxon>
        <taxon>Fungi</taxon>
        <taxon>Dikarya</taxon>
        <taxon>Basidiomycota</taxon>
        <taxon>Agaricomycotina</taxon>
        <taxon>Agaricomycetes</taxon>
        <taxon>Agaricomycetidae</taxon>
        <taxon>Agaricales</taxon>
        <taxon>Agaricineae</taxon>
        <taxon>Hydnangiaceae</taxon>
        <taxon>Laccaria</taxon>
    </lineage>
</organism>
<feature type="region of interest" description="Disordered" evidence="1">
    <location>
        <begin position="1"/>
        <end position="95"/>
    </location>
</feature>
<evidence type="ECO:0000313" key="3">
    <source>
        <dbReference type="Proteomes" id="UP000054477"/>
    </source>
</evidence>
<sequence length="126" mass="13900">MANDGHDGHPPSTEAARRTRRPPTINVASKRRMVTSVAVPRRETDAASKRRTVTSVAVQDEGRPSNPEGRPPPTTDTTTTPHRRKRQANGERRQISPFVFVVYSVSRTPYPLPLSLSGATTQTATW</sequence>
<dbReference type="EMBL" id="KN838939">
    <property type="protein sequence ID" value="KIJ92077.1"/>
    <property type="molecule type" value="Genomic_DNA"/>
</dbReference>
<reference evidence="2 3" key="1">
    <citation type="submission" date="2014-04" db="EMBL/GenBank/DDBJ databases">
        <authorList>
            <consortium name="DOE Joint Genome Institute"/>
            <person name="Kuo A."/>
            <person name="Kohler A."/>
            <person name="Nagy L.G."/>
            <person name="Floudas D."/>
            <person name="Copeland A."/>
            <person name="Barry K.W."/>
            <person name="Cichocki N."/>
            <person name="Veneault-Fourrey C."/>
            <person name="LaButti K."/>
            <person name="Lindquist E.A."/>
            <person name="Lipzen A."/>
            <person name="Lundell T."/>
            <person name="Morin E."/>
            <person name="Murat C."/>
            <person name="Sun H."/>
            <person name="Tunlid A."/>
            <person name="Henrissat B."/>
            <person name="Grigoriev I.V."/>
            <person name="Hibbett D.S."/>
            <person name="Martin F."/>
            <person name="Nordberg H.P."/>
            <person name="Cantor M.N."/>
            <person name="Hua S.X."/>
        </authorList>
    </citation>
    <scope>NUCLEOTIDE SEQUENCE [LARGE SCALE GENOMIC DNA]</scope>
    <source>
        <strain evidence="2 3">LaAM-08-1</strain>
    </source>
</reference>